<keyword evidence="3" id="KW-1185">Reference proteome</keyword>
<organism evidence="2 3">
    <name type="scientific">Romboutsia hominis</name>
    <dbReference type="NCBI Taxonomy" id="1507512"/>
    <lineage>
        <taxon>Bacteria</taxon>
        <taxon>Bacillati</taxon>
        <taxon>Bacillota</taxon>
        <taxon>Clostridia</taxon>
        <taxon>Peptostreptococcales</taxon>
        <taxon>Peptostreptococcaceae</taxon>
        <taxon>Romboutsia</taxon>
    </lineage>
</organism>
<accession>A0A2P2BT68</accession>
<feature type="domain" description="Mor transcription activator" evidence="1">
    <location>
        <begin position="15"/>
        <end position="82"/>
    </location>
</feature>
<dbReference type="InterPro" id="IPR014875">
    <property type="entry name" value="Mor_transcription_activator"/>
</dbReference>
<dbReference type="EMBL" id="LN650648">
    <property type="protein sequence ID" value="CEI73577.1"/>
    <property type="molecule type" value="Genomic_DNA"/>
</dbReference>
<evidence type="ECO:0000313" key="2">
    <source>
        <dbReference type="EMBL" id="CEI73577.1"/>
    </source>
</evidence>
<evidence type="ECO:0000313" key="3">
    <source>
        <dbReference type="Proteomes" id="UP000245695"/>
    </source>
</evidence>
<dbReference type="AlphaFoldDB" id="A0A2P2BT68"/>
<keyword evidence="2" id="KW-0371">Homeobox</keyword>
<evidence type="ECO:0000259" key="1">
    <source>
        <dbReference type="Pfam" id="PF08765"/>
    </source>
</evidence>
<dbReference type="SUPFAM" id="SSF46689">
    <property type="entry name" value="Homeodomain-like"/>
    <property type="match status" value="1"/>
</dbReference>
<dbReference type="KEGG" id="rhom:FRIFI_2049"/>
<name>A0A2P2BT68_9FIRM</name>
<dbReference type="RefSeq" id="WP_092924697.1">
    <property type="nucleotide sequence ID" value="NZ_FJTZ01000012.1"/>
</dbReference>
<dbReference type="Pfam" id="PF08765">
    <property type="entry name" value="Mor"/>
    <property type="match status" value="1"/>
</dbReference>
<reference evidence="2 3" key="1">
    <citation type="submission" date="2014-09" db="EMBL/GenBank/DDBJ databases">
        <authorList>
            <person name="Hornung B.V."/>
        </authorList>
    </citation>
    <scope>NUCLEOTIDE SEQUENCE [LARGE SCALE GENOMIC DNA]</scope>
    <source>
        <strain evidence="2 3">FRIFI</strain>
    </source>
</reference>
<dbReference type="GO" id="GO:0003677">
    <property type="term" value="F:DNA binding"/>
    <property type="evidence" value="ECO:0007669"/>
    <property type="project" value="UniProtKB-KW"/>
</dbReference>
<dbReference type="Gene3D" id="1.10.10.60">
    <property type="entry name" value="Homeodomain-like"/>
    <property type="match status" value="1"/>
</dbReference>
<sequence length="88" mass="10013">MLDYLTKDDLPESIKDLADVIGIDSFKKLVKFAGGSSVYIPNESSITKSVRNKIMKKDFNGNYKELSRKFGISEVQVRNIINDKIDRI</sequence>
<dbReference type="Proteomes" id="UP000245695">
    <property type="component" value="Chromosome 1"/>
</dbReference>
<gene>
    <name evidence="2" type="ORF">FRIFI_2049</name>
</gene>
<keyword evidence="2" id="KW-0238">DNA-binding</keyword>
<dbReference type="InterPro" id="IPR009057">
    <property type="entry name" value="Homeodomain-like_sf"/>
</dbReference>
<proteinExistence type="predicted"/>
<protein>
    <submittedName>
        <fullName evidence="2">Homeodomain-like</fullName>
    </submittedName>
</protein>